<protein>
    <submittedName>
        <fullName evidence="1">Uncharacterized protein</fullName>
    </submittedName>
</protein>
<keyword evidence="2" id="KW-1185">Reference proteome</keyword>
<accession>A0A7X2S6D0</accession>
<sequence length="67" mass="7887">MDWKAHFTNDIAENFRLDTEDLEAAIENYVHQLTDQELLQLTRKMDGEELRDLLAHAIMEKAEKNTL</sequence>
<dbReference type="OrthoDB" id="2927663at2"/>
<evidence type="ECO:0000313" key="2">
    <source>
        <dbReference type="Proteomes" id="UP000434639"/>
    </source>
</evidence>
<comment type="caution">
    <text evidence="1">The sequence shown here is derived from an EMBL/GenBank/DDBJ whole genome shotgun (WGS) entry which is preliminary data.</text>
</comment>
<name>A0A7X2S6D0_9BACI</name>
<dbReference type="AlphaFoldDB" id="A0A7X2S6D0"/>
<evidence type="ECO:0000313" key="1">
    <source>
        <dbReference type="EMBL" id="MTH54452.1"/>
    </source>
</evidence>
<dbReference type="Proteomes" id="UP000434639">
    <property type="component" value="Unassembled WGS sequence"/>
</dbReference>
<dbReference type="EMBL" id="WMIB01000014">
    <property type="protein sequence ID" value="MTH54452.1"/>
    <property type="molecule type" value="Genomic_DNA"/>
</dbReference>
<organism evidence="1 2">
    <name type="scientific">Metabacillus mangrovi</name>
    <dbReference type="NCBI Taxonomy" id="1491830"/>
    <lineage>
        <taxon>Bacteria</taxon>
        <taxon>Bacillati</taxon>
        <taxon>Bacillota</taxon>
        <taxon>Bacilli</taxon>
        <taxon>Bacillales</taxon>
        <taxon>Bacillaceae</taxon>
        <taxon>Metabacillus</taxon>
    </lineage>
</organism>
<gene>
    <name evidence="1" type="ORF">GKZ89_13695</name>
</gene>
<dbReference type="RefSeq" id="WP_155112964.1">
    <property type="nucleotide sequence ID" value="NZ_WMIB01000014.1"/>
</dbReference>
<proteinExistence type="predicted"/>
<reference evidence="1 2" key="1">
    <citation type="journal article" date="2017" name="Int. J. Syst. Evol. Microbiol.">
        <title>Bacillus mangrovi sp. nov., isolated from a sediment sample from a mangrove forest.</title>
        <authorList>
            <person name="Gupta V."/>
            <person name="Singh P.K."/>
            <person name="Korpole S."/>
            <person name="Tanuku N.R.S."/>
            <person name="Pinnaka A.K."/>
        </authorList>
    </citation>
    <scope>NUCLEOTIDE SEQUENCE [LARGE SCALE GENOMIC DNA]</scope>
    <source>
        <strain evidence="1 2">KCTC 33872</strain>
    </source>
</reference>